<dbReference type="Proteomes" id="UP000717585">
    <property type="component" value="Unassembled WGS sequence"/>
</dbReference>
<evidence type="ECO:0000256" key="2">
    <source>
        <dbReference type="ARBA" id="ARBA00008241"/>
    </source>
</evidence>
<sequence>MMPSKLSSQLGKTTMAETRDEHGLRHLKSAYQVKQAVLYHKSTVVCLRFGNMADETTSMLDHILGSIQPMLANHASIFAVDTDKVKDFNDSFEIDEFLGPCVIFFYRENHIQVDIGSGDNTRVYLSDARSKQEWINIIERVATESSRGRGIANMAEFMMNVRA</sequence>
<dbReference type="SMART" id="SM01410">
    <property type="entry name" value="DIM1"/>
    <property type="match status" value="1"/>
</dbReference>
<comment type="subcellular location">
    <subcellularLocation>
        <location evidence="1">Nucleus</location>
    </subcellularLocation>
</comment>
<dbReference type="InterPro" id="IPR004123">
    <property type="entry name" value="Dim1"/>
</dbReference>
<dbReference type="GO" id="GO:0000398">
    <property type="term" value="P:mRNA splicing, via spliceosome"/>
    <property type="evidence" value="ECO:0007669"/>
    <property type="project" value="InterPro"/>
</dbReference>
<protein>
    <submittedName>
        <fullName evidence="6">mRNA splicing factor thioredoxin-like U5 snRNP</fullName>
    </submittedName>
</protein>
<dbReference type="GO" id="GO:0005681">
    <property type="term" value="C:spliceosomal complex"/>
    <property type="evidence" value="ECO:0007669"/>
    <property type="project" value="TreeGrafter"/>
</dbReference>
<accession>A0A8J6EB43</accession>
<gene>
    <name evidence="6" type="ORF">J8273_2557</name>
</gene>
<proteinExistence type="inferred from homology"/>
<dbReference type="Gene3D" id="3.40.30.10">
    <property type="entry name" value="Glutaredoxin"/>
    <property type="match status" value="1"/>
</dbReference>
<comment type="caution">
    <text evidence="6">The sequence shown here is derived from an EMBL/GenBank/DDBJ whole genome shotgun (WGS) entry which is preliminary data.</text>
</comment>
<comment type="similarity">
    <text evidence="2">Belongs to the DIM1 family.</text>
</comment>
<keyword evidence="7" id="KW-1185">Reference proteome</keyword>
<keyword evidence="5" id="KW-0539">Nucleus</keyword>
<evidence type="ECO:0000256" key="4">
    <source>
        <dbReference type="ARBA" id="ARBA00023187"/>
    </source>
</evidence>
<dbReference type="EMBL" id="JAHDYR010000007">
    <property type="protein sequence ID" value="KAG9396205.1"/>
    <property type="molecule type" value="Genomic_DNA"/>
</dbReference>
<dbReference type="GO" id="GO:0005682">
    <property type="term" value="C:U5 snRNP"/>
    <property type="evidence" value="ECO:0007669"/>
    <property type="project" value="TreeGrafter"/>
</dbReference>
<dbReference type="Pfam" id="PF02966">
    <property type="entry name" value="DIM1"/>
    <property type="match status" value="1"/>
</dbReference>
<organism evidence="6 7">
    <name type="scientific">Carpediemonas membranifera</name>
    <dbReference type="NCBI Taxonomy" id="201153"/>
    <lineage>
        <taxon>Eukaryota</taxon>
        <taxon>Metamonada</taxon>
        <taxon>Carpediemonas-like organisms</taxon>
        <taxon>Carpediemonas</taxon>
    </lineage>
</organism>
<dbReference type="InterPro" id="IPR036249">
    <property type="entry name" value="Thioredoxin-like_sf"/>
</dbReference>
<dbReference type="AlphaFoldDB" id="A0A8J6EB43"/>
<evidence type="ECO:0000256" key="1">
    <source>
        <dbReference type="ARBA" id="ARBA00004123"/>
    </source>
</evidence>
<dbReference type="PANTHER" id="PTHR12052:SF5">
    <property type="entry name" value="THIOREDOXIN-LIKE PROTEIN 4A"/>
    <property type="match status" value="1"/>
</dbReference>
<dbReference type="OrthoDB" id="147752at2759"/>
<evidence type="ECO:0000256" key="5">
    <source>
        <dbReference type="ARBA" id="ARBA00023242"/>
    </source>
</evidence>
<evidence type="ECO:0000256" key="3">
    <source>
        <dbReference type="ARBA" id="ARBA00022664"/>
    </source>
</evidence>
<dbReference type="SUPFAM" id="SSF52833">
    <property type="entry name" value="Thioredoxin-like"/>
    <property type="match status" value="1"/>
</dbReference>
<keyword evidence="3" id="KW-0507">mRNA processing</keyword>
<dbReference type="GO" id="GO:0046540">
    <property type="term" value="C:U4/U6 x U5 tri-snRNP complex"/>
    <property type="evidence" value="ECO:0007669"/>
    <property type="project" value="InterPro"/>
</dbReference>
<dbReference type="PANTHER" id="PTHR12052">
    <property type="entry name" value="THIOREDOXIN-LIKE PROTEN 4A, 4B"/>
    <property type="match status" value="1"/>
</dbReference>
<evidence type="ECO:0000313" key="6">
    <source>
        <dbReference type="EMBL" id="KAG9396205.1"/>
    </source>
</evidence>
<evidence type="ECO:0000313" key="7">
    <source>
        <dbReference type="Proteomes" id="UP000717585"/>
    </source>
</evidence>
<keyword evidence="4" id="KW-0508">mRNA splicing</keyword>
<name>A0A8J6EB43_9EUKA</name>
<reference evidence="6" key="1">
    <citation type="submission" date="2021-05" db="EMBL/GenBank/DDBJ databases">
        <title>A free-living protist that lacks canonical eukaryotic 1 DNA replication and segregation systems.</title>
        <authorList>
            <person name="Salas-Leiva D.E."/>
            <person name="Tromer E.C."/>
            <person name="Curtis B.A."/>
            <person name="Jerlstrom-Hultqvist J."/>
            <person name="Kolisko M."/>
            <person name="Yi Z."/>
            <person name="Salas-Leiva J.S."/>
            <person name="Gallot-Lavallee L."/>
            <person name="Kops G.J.P.L."/>
            <person name="Archibald J.M."/>
            <person name="Simpson A.G.B."/>
            <person name="Roger A.J."/>
        </authorList>
    </citation>
    <scope>NUCLEOTIDE SEQUENCE</scope>
    <source>
        <strain evidence="6">BICM</strain>
    </source>
</reference>